<organism evidence="1 2">
    <name type="scientific">Funneliformis geosporum</name>
    <dbReference type="NCBI Taxonomy" id="1117311"/>
    <lineage>
        <taxon>Eukaryota</taxon>
        <taxon>Fungi</taxon>
        <taxon>Fungi incertae sedis</taxon>
        <taxon>Mucoromycota</taxon>
        <taxon>Glomeromycotina</taxon>
        <taxon>Glomeromycetes</taxon>
        <taxon>Glomerales</taxon>
        <taxon>Glomeraceae</taxon>
        <taxon>Funneliformis</taxon>
    </lineage>
</organism>
<dbReference type="AlphaFoldDB" id="A0A9W4WSV3"/>
<protein>
    <submittedName>
        <fullName evidence="1">4433_t:CDS:1</fullName>
    </submittedName>
</protein>
<dbReference type="Proteomes" id="UP001153678">
    <property type="component" value="Unassembled WGS sequence"/>
</dbReference>
<comment type="caution">
    <text evidence="1">The sequence shown here is derived from an EMBL/GenBank/DDBJ whole genome shotgun (WGS) entry which is preliminary data.</text>
</comment>
<accession>A0A9W4WSV3</accession>
<gene>
    <name evidence="1" type="ORF">FWILDA_LOCUS4221</name>
</gene>
<keyword evidence="2" id="KW-1185">Reference proteome</keyword>
<evidence type="ECO:0000313" key="1">
    <source>
        <dbReference type="EMBL" id="CAI2169720.1"/>
    </source>
</evidence>
<sequence length="44" mass="4894">MGLSDLANSYGPKFMTGDTIGCCLNIRNIDLISIVYFKELHSEI</sequence>
<dbReference type="EMBL" id="CAMKVN010000616">
    <property type="protein sequence ID" value="CAI2169720.1"/>
    <property type="molecule type" value="Genomic_DNA"/>
</dbReference>
<evidence type="ECO:0000313" key="2">
    <source>
        <dbReference type="Proteomes" id="UP001153678"/>
    </source>
</evidence>
<proteinExistence type="predicted"/>
<name>A0A9W4WSV3_9GLOM</name>
<reference evidence="1" key="1">
    <citation type="submission" date="2022-08" db="EMBL/GenBank/DDBJ databases">
        <authorList>
            <person name="Kallberg Y."/>
            <person name="Tangrot J."/>
            <person name="Rosling A."/>
        </authorList>
    </citation>
    <scope>NUCLEOTIDE SEQUENCE</scope>
    <source>
        <strain evidence="1">Wild A</strain>
    </source>
</reference>